<dbReference type="Proteomes" id="UP000887228">
    <property type="component" value="Unassembled WGS sequence"/>
</dbReference>
<evidence type="ECO:0000313" key="2">
    <source>
        <dbReference type="EMBL" id="GIZ95255.1"/>
    </source>
</evidence>
<dbReference type="EMBL" id="BPMS01000038">
    <property type="protein sequence ID" value="GIZ90881.1"/>
    <property type="molecule type" value="Genomic_DNA"/>
</dbReference>
<dbReference type="EMBL" id="BPMT01000037">
    <property type="protein sequence ID" value="GIZ95255.1"/>
    <property type="molecule type" value="Genomic_DNA"/>
</dbReference>
<evidence type="ECO:0000313" key="3">
    <source>
        <dbReference type="Proteomes" id="UP000887212"/>
    </source>
</evidence>
<gene>
    <name evidence="1" type="ORF">KAM435_42080</name>
    <name evidence="2" type="ORF">KAM436_42230</name>
</gene>
<accession>A0AA37CKB6</accession>
<name>A0AA37CKB6_AQUAC</name>
<protein>
    <submittedName>
        <fullName evidence="1">Uncharacterized protein</fullName>
    </submittedName>
</protein>
<dbReference type="Proteomes" id="UP000887212">
    <property type="component" value="Unassembled WGS sequence"/>
</dbReference>
<comment type="caution">
    <text evidence="1">The sequence shown here is derived from an EMBL/GenBank/DDBJ whole genome shotgun (WGS) entry which is preliminary data.</text>
</comment>
<reference evidence="1 4" key="1">
    <citation type="submission" date="2021-07" db="EMBL/GenBank/DDBJ databases">
        <title>Whole genome sequencing of carbapenem-resistant Pseudomonas spp. isolated in Japan.</title>
        <authorList>
            <person name="Suzuki M."/>
            <person name="Maehana S."/>
            <person name="Kitasato H."/>
        </authorList>
    </citation>
    <scope>NUCLEOTIDE SEQUENCE</scope>
    <source>
        <strain evidence="1">KAM435</strain>
        <strain evidence="2 4">KAM436</strain>
    </source>
</reference>
<sequence length="224" mass="25783">MSKKLIYFTPNDASSLSPTEILLEIRTHLYNTAEKLWEEEIYYKLSEKIGNLTNNKTITWKDISSCWENLDTREPLITTKEARTLKTHFTYASLYYQKAYTKSLHGDERMAISLGAYATYHLGALDNQVKLIDERIRNKARAQSGGERKSNITKIVRDHLIELLQTQPSTGWKSSANAALILTPKLEKFIISQEYGKVIPDTANFILSQIEDHEITQEAFKKHQ</sequence>
<evidence type="ECO:0000313" key="1">
    <source>
        <dbReference type="EMBL" id="GIZ90881.1"/>
    </source>
</evidence>
<dbReference type="RefSeq" id="WP_203792101.1">
    <property type="nucleotide sequence ID" value="NZ_AP024354.1"/>
</dbReference>
<proteinExistence type="predicted"/>
<dbReference type="AlphaFoldDB" id="A0AA37CKB6"/>
<evidence type="ECO:0000313" key="4">
    <source>
        <dbReference type="Proteomes" id="UP000887228"/>
    </source>
</evidence>
<organism evidence="1 3">
    <name type="scientific">Aquipseudomonas alcaligenes</name>
    <name type="common">Pseudomonas alcaligenes</name>
    <dbReference type="NCBI Taxonomy" id="43263"/>
    <lineage>
        <taxon>Bacteria</taxon>
        <taxon>Pseudomonadati</taxon>
        <taxon>Pseudomonadota</taxon>
        <taxon>Gammaproteobacteria</taxon>
        <taxon>Pseudomonadales</taxon>
        <taxon>Pseudomonadaceae</taxon>
        <taxon>Aquipseudomonas</taxon>
    </lineage>
</organism>